<evidence type="ECO:0000256" key="4">
    <source>
        <dbReference type="ARBA" id="ARBA00022840"/>
    </source>
</evidence>
<keyword evidence="1 6" id="KW-0808">Transferase</keyword>
<dbReference type="PANTHER" id="PTHR23115">
    <property type="entry name" value="TRANSLATION FACTOR"/>
    <property type="match status" value="1"/>
</dbReference>
<comment type="caution">
    <text evidence="8">The sequence shown here is derived from an EMBL/GenBank/DDBJ whole genome shotgun (WGS) entry which is preliminary data.</text>
</comment>
<dbReference type="InterPro" id="IPR050100">
    <property type="entry name" value="TRAFAC_GTPase_members"/>
</dbReference>
<dbReference type="UniPathway" id="UPA00140">
    <property type="reaction ID" value="UER00204"/>
</dbReference>
<dbReference type="InterPro" id="IPR000795">
    <property type="entry name" value="T_Tr_GTP-bd_dom"/>
</dbReference>
<dbReference type="InterPro" id="IPR044138">
    <property type="entry name" value="CysN_II"/>
</dbReference>
<dbReference type="CDD" id="cd03695">
    <property type="entry name" value="CysN_NodQ_II"/>
    <property type="match status" value="1"/>
</dbReference>
<feature type="binding site" evidence="6">
    <location>
        <begin position="35"/>
        <end position="42"/>
    </location>
    <ligand>
        <name>GTP</name>
        <dbReference type="ChEBI" id="CHEBI:37565"/>
    </ligand>
</feature>
<dbReference type="InterPro" id="IPR009000">
    <property type="entry name" value="Transl_B-barrel_sf"/>
</dbReference>
<dbReference type="Gene3D" id="2.40.30.10">
    <property type="entry name" value="Translation factors"/>
    <property type="match status" value="2"/>
</dbReference>
<keyword evidence="5 6" id="KW-0342">GTP-binding</keyword>
<dbReference type="GO" id="GO:0005524">
    <property type="term" value="F:ATP binding"/>
    <property type="evidence" value="ECO:0007669"/>
    <property type="project" value="UniProtKB-KW"/>
</dbReference>
<gene>
    <name evidence="6" type="primary">cysN</name>
    <name evidence="8" type="ORF">C7C45_14770</name>
</gene>
<dbReference type="FunFam" id="3.40.50.300:FF:000119">
    <property type="entry name" value="Sulfate adenylyltransferase subunit 1"/>
    <property type="match status" value="1"/>
</dbReference>
<dbReference type="NCBIfam" id="TIGR02034">
    <property type="entry name" value="CysN"/>
    <property type="match status" value="1"/>
</dbReference>
<dbReference type="EMBL" id="PYBV01000017">
    <property type="protein sequence ID" value="PYC69945.1"/>
    <property type="molecule type" value="Genomic_DNA"/>
</dbReference>
<dbReference type="InterPro" id="IPR041757">
    <property type="entry name" value="CysN_GTP-bd"/>
</dbReference>
<dbReference type="Gene3D" id="3.40.50.300">
    <property type="entry name" value="P-loop containing nucleotide triphosphate hydrolases"/>
    <property type="match status" value="1"/>
</dbReference>
<dbReference type="SUPFAM" id="SSF50447">
    <property type="entry name" value="Translation proteins"/>
    <property type="match status" value="1"/>
</dbReference>
<evidence type="ECO:0000259" key="7">
    <source>
        <dbReference type="PROSITE" id="PS51722"/>
    </source>
</evidence>
<dbReference type="SUPFAM" id="SSF50465">
    <property type="entry name" value="EF-Tu/eEF-1alpha/eIF2-gamma C-terminal domain"/>
    <property type="match status" value="1"/>
</dbReference>
<evidence type="ECO:0000256" key="2">
    <source>
        <dbReference type="ARBA" id="ARBA00022695"/>
    </source>
</evidence>
<comment type="catalytic activity">
    <reaction evidence="6">
        <text>sulfate + ATP + H(+) = adenosine 5'-phosphosulfate + diphosphate</text>
        <dbReference type="Rhea" id="RHEA:18133"/>
        <dbReference type="ChEBI" id="CHEBI:15378"/>
        <dbReference type="ChEBI" id="CHEBI:16189"/>
        <dbReference type="ChEBI" id="CHEBI:30616"/>
        <dbReference type="ChEBI" id="CHEBI:33019"/>
        <dbReference type="ChEBI" id="CHEBI:58243"/>
        <dbReference type="EC" id="2.7.7.4"/>
    </reaction>
</comment>
<comment type="pathway">
    <text evidence="6">Sulfur metabolism; hydrogen sulfide biosynthesis; sulfite from sulfate: step 1/3.</text>
</comment>
<evidence type="ECO:0000256" key="1">
    <source>
        <dbReference type="ARBA" id="ARBA00022679"/>
    </source>
</evidence>
<comment type="similarity">
    <text evidence="6">Belongs to the TRAFAC class translation factor GTPase superfamily. Classic translation factor GTPase family. CysN/NodQ subfamily.</text>
</comment>
<comment type="function">
    <text evidence="6">With CysD forms the ATP sulfurylase (ATPS) that catalyzes the adenylation of sulfate producing adenosine 5'-phosphosulfate (APS) and diphosphate, the first enzymatic step in sulfur assimilation pathway. APS synthesis involves the formation of a high-energy phosphoric-sulfuric acid anhydride bond driven by GTP hydrolysis by CysN coupled to ATP hydrolysis by CysD.</text>
</comment>
<dbReference type="Proteomes" id="UP000248333">
    <property type="component" value="Unassembled WGS sequence"/>
</dbReference>
<dbReference type="InterPro" id="IPR027417">
    <property type="entry name" value="P-loop_NTPase"/>
</dbReference>
<comment type="subunit">
    <text evidence="6">Heterodimer composed of CysD, the smaller subunit, and CysN.</text>
</comment>
<evidence type="ECO:0000313" key="9">
    <source>
        <dbReference type="Proteomes" id="UP000248333"/>
    </source>
</evidence>
<dbReference type="InterPro" id="IPR031157">
    <property type="entry name" value="G_TR_CS"/>
</dbReference>
<keyword evidence="2 6" id="KW-0548">Nucleotidyltransferase</keyword>
<dbReference type="CDD" id="cd04095">
    <property type="entry name" value="CysN_NoDQ_III"/>
    <property type="match status" value="1"/>
</dbReference>
<keyword evidence="9" id="KW-1185">Reference proteome</keyword>
<evidence type="ECO:0000256" key="3">
    <source>
        <dbReference type="ARBA" id="ARBA00022741"/>
    </source>
</evidence>
<dbReference type="PROSITE" id="PS00301">
    <property type="entry name" value="G_TR_1"/>
    <property type="match status" value="1"/>
</dbReference>
<dbReference type="GO" id="GO:0005525">
    <property type="term" value="F:GTP binding"/>
    <property type="evidence" value="ECO:0007669"/>
    <property type="project" value="UniProtKB-UniRule"/>
</dbReference>
<dbReference type="PROSITE" id="PS51722">
    <property type="entry name" value="G_TR_2"/>
    <property type="match status" value="1"/>
</dbReference>
<dbReference type="OrthoDB" id="9804504at2"/>
<organism evidence="8 9">
    <name type="scientific">Micromonospora arborensis</name>
    <dbReference type="NCBI Taxonomy" id="2116518"/>
    <lineage>
        <taxon>Bacteria</taxon>
        <taxon>Bacillati</taxon>
        <taxon>Actinomycetota</taxon>
        <taxon>Actinomycetes</taxon>
        <taxon>Micromonosporales</taxon>
        <taxon>Micromonosporaceae</taxon>
        <taxon>Micromonospora</taxon>
    </lineage>
</organism>
<accession>A0A318NU71</accession>
<sequence length="442" mass="48561">MSTEIVASANAEARAVTGAGPEARAMDLLRFATAGSVDDGKSTLIGRLLYDTKSLFTDQLAAVEAVSAARGDEYTDLALLTDGLRAEREQGITIDVAYRYFATPRRKFIIADTPGHIQYTRNMVTGASTADLALILVDARKGLVEQSRRHAFLCSLLRVPHLVLCVNKMDLVDWSQEVYERIADEFTAFAAKLDVPDLTVVPISALRGDNIVTRSDNMPWYEGPSLLHHLERVHIASDRNLVDVRFPVQYVIRPQSTTVTDYRGYAGQVASGVLKPGDEVMVLPSGFTSRIAAVETADGPVPEAFPPMSVTVRLADEIDISRGDLICRPNNAPAVAQDIEAMVCWMDETAPLRVGGRYAIKHTTRSARAIVRGLHYRLDINSLHRDESADELRLNEIGRVRLRTTVPLLADEYRRNRTTGGFVIIDEATNRTVGAAMIVEAS</sequence>
<dbReference type="SUPFAM" id="SSF52540">
    <property type="entry name" value="P-loop containing nucleoside triphosphate hydrolases"/>
    <property type="match status" value="1"/>
</dbReference>
<keyword evidence="4 6" id="KW-0067">ATP-binding</keyword>
<dbReference type="InterPro" id="IPR044139">
    <property type="entry name" value="CysN_NoDQ_III"/>
</dbReference>
<feature type="domain" description="Tr-type G" evidence="7">
    <location>
        <begin position="26"/>
        <end position="239"/>
    </location>
</feature>
<evidence type="ECO:0000313" key="8">
    <source>
        <dbReference type="EMBL" id="PYC69945.1"/>
    </source>
</evidence>
<dbReference type="AlphaFoldDB" id="A0A318NU71"/>
<proteinExistence type="inferred from homology"/>
<dbReference type="InterPro" id="IPR011779">
    <property type="entry name" value="SO4_adenylTrfase_lsu"/>
</dbReference>
<protein>
    <recommendedName>
        <fullName evidence="6">Sulfate adenylyltransferase subunit 1</fullName>
        <ecNumber evidence="6">2.7.7.4</ecNumber>
    </recommendedName>
    <alternativeName>
        <fullName evidence="6">ATP-sulfurylase large subunit</fullName>
    </alternativeName>
    <alternativeName>
        <fullName evidence="6">Sulfate adenylate transferase</fullName>
        <shortName evidence="6">SAT</shortName>
    </alternativeName>
</protein>
<keyword evidence="3 6" id="KW-0547">Nucleotide-binding</keyword>
<feature type="binding site" evidence="6">
    <location>
        <begin position="167"/>
        <end position="170"/>
    </location>
    <ligand>
        <name>GTP</name>
        <dbReference type="ChEBI" id="CHEBI:37565"/>
    </ligand>
</feature>
<dbReference type="GO" id="GO:0003924">
    <property type="term" value="F:GTPase activity"/>
    <property type="evidence" value="ECO:0007669"/>
    <property type="project" value="InterPro"/>
</dbReference>
<feature type="binding site" evidence="6">
    <location>
        <begin position="112"/>
        <end position="116"/>
    </location>
    <ligand>
        <name>GTP</name>
        <dbReference type="ChEBI" id="CHEBI:37565"/>
    </ligand>
</feature>
<dbReference type="CDD" id="cd04166">
    <property type="entry name" value="CysN_ATPS"/>
    <property type="match status" value="1"/>
</dbReference>
<name>A0A318NU71_9ACTN</name>
<dbReference type="GO" id="GO:0070814">
    <property type="term" value="P:hydrogen sulfide biosynthetic process"/>
    <property type="evidence" value="ECO:0007669"/>
    <property type="project" value="UniProtKB-UniRule"/>
</dbReference>
<evidence type="ECO:0000256" key="6">
    <source>
        <dbReference type="HAMAP-Rule" id="MF_00062"/>
    </source>
</evidence>
<reference evidence="8 9" key="1">
    <citation type="submission" date="2018-03" db="EMBL/GenBank/DDBJ databases">
        <title>Bioinformatic expansion and discovery of thiopeptide antibiotics.</title>
        <authorList>
            <person name="Schwalen C.J."/>
            <person name="Hudson G.A."/>
            <person name="Mitchell D.A."/>
        </authorList>
    </citation>
    <scope>NUCLEOTIDE SEQUENCE [LARGE SCALE GENOMIC DNA]</scope>
    <source>
        <strain evidence="8 9">NRRL 8041</strain>
    </source>
</reference>
<dbReference type="GO" id="GO:0004781">
    <property type="term" value="F:sulfate adenylyltransferase (ATP) activity"/>
    <property type="evidence" value="ECO:0007669"/>
    <property type="project" value="UniProtKB-UniRule"/>
</dbReference>
<dbReference type="PRINTS" id="PR00315">
    <property type="entry name" value="ELONGATNFCT"/>
</dbReference>
<dbReference type="HAMAP" id="MF_00062">
    <property type="entry name" value="Sulf_adenylyltr_sub1"/>
    <property type="match status" value="1"/>
</dbReference>
<dbReference type="InterPro" id="IPR009001">
    <property type="entry name" value="Transl_elong_EF1A/Init_IF2_C"/>
</dbReference>
<dbReference type="GO" id="GO:0000103">
    <property type="term" value="P:sulfate assimilation"/>
    <property type="evidence" value="ECO:0007669"/>
    <property type="project" value="UniProtKB-UniRule"/>
</dbReference>
<evidence type="ECO:0000256" key="5">
    <source>
        <dbReference type="ARBA" id="ARBA00023134"/>
    </source>
</evidence>
<dbReference type="Pfam" id="PF22594">
    <property type="entry name" value="GTP-eEF1A_C"/>
    <property type="match status" value="1"/>
</dbReference>
<dbReference type="EC" id="2.7.7.4" evidence="6"/>
<dbReference type="Pfam" id="PF00009">
    <property type="entry name" value="GTP_EFTU"/>
    <property type="match status" value="1"/>
</dbReference>
<dbReference type="InterPro" id="IPR054696">
    <property type="entry name" value="GTP-eEF1A_C"/>
</dbReference>
<dbReference type="RefSeq" id="WP_110564237.1">
    <property type="nucleotide sequence ID" value="NZ_JBFAPR010000094.1"/>
</dbReference>